<dbReference type="OrthoDB" id="135071at2157"/>
<dbReference type="STRING" id="1041930.Mtc_1690"/>
<dbReference type="KEGG" id="mez:Mtc_1690"/>
<dbReference type="InterPro" id="IPR021779">
    <property type="entry name" value="DUF3344"/>
</dbReference>
<dbReference type="Proteomes" id="UP000005233">
    <property type="component" value="Chromosome"/>
</dbReference>
<accession>H8I8W5</accession>
<evidence type="ECO:0000313" key="2">
    <source>
        <dbReference type="EMBL" id="AFD00436.1"/>
    </source>
</evidence>
<reference evidence="2 3" key="1">
    <citation type="journal article" date="2012" name="J. Bacteriol.">
        <title>Complete genome sequence of a thermophilic methanogen, Methanocella conradii HZ254, isolated from Chinese rice field soil.</title>
        <authorList>
            <person name="Lu Z."/>
            <person name="Lu Y."/>
        </authorList>
    </citation>
    <scope>NUCLEOTIDE SEQUENCE [LARGE SCALE GENOMIC DNA]</scope>
    <source>
        <strain evidence="3">DSM 24694 / JCM 17849 / CGMCC 1.5162 / HZ254</strain>
    </source>
</reference>
<sequence length="324" mass="36387">MTCRKLACALILCLMISIPANATYAGDKYLVTKYHDTIQGSYVYSIGNSTYNGSIGRGGTFTVNIDVSIPENATIRYQRLYLYWVWSTMAQKAIYPTLSLEEASHPGESLRLVDRYYDSKGFVGSYDFFSGMDTYEVPYLKPGHNNLTFTVKQEGPEGSSVSFHGMGLLAVYECPGESRRMIWVKEGADMLYNSYGITAEMATSEVDIEGKIPKDDVSEARLFLVAPSGGYNRYDIPNKNVLLVNYIPDSQIPAIMKTVFSILFPNFKGKTWVNFFDYNDTSQIGFDSRDIKPYLRTEGNVAEVRDQGDYFQLTNAIITVTLKS</sequence>
<dbReference type="AlphaFoldDB" id="H8I8W5"/>
<name>H8I8W5_METCZ</name>
<protein>
    <recommendedName>
        <fullName evidence="1">DUF3344 domain-containing protein</fullName>
    </recommendedName>
</protein>
<feature type="domain" description="DUF3344" evidence="1">
    <location>
        <begin position="23"/>
        <end position="321"/>
    </location>
</feature>
<keyword evidence="3" id="KW-1185">Reference proteome</keyword>
<dbReference type="RefSeq" id="WP_014406267.1">
    <property type="nucleotide sequence ID" value="NC_017034.1"/>
</dbReference>
<dbReference type="HOGENOM" id="CLU_825416_0_0_2"/>
<dbReference type="eggNOG" id="arCOG03551">
    <property type="taxonomic scope" value="Archaea"/>
</dbReference>
<organism evidence="2 3">
    <name type="scientific">Methanocella conradii (strain DSM 24694 / JCM 17849 / CGMCC 1.5162 / HZ254)</name>
    <dbReference type="NCBI Taxonomy" id="1041930"/>
    <lineage>
        <taxon>Archaea</taxon>
        <taxon>Methanobacteriati</taxon>
        <taxon>Methanobacteriota</taxon>
        <taxon>Stenosarchaea group</taxon>
        <taxon>Methanomicrobia</taxon>
        <taxon>Methanocellales</taxon>
        <taxon>Methanocellaceae</taxon>
        <taxon>Methanocella</taxon>
    </lineage>
</organism>
<dbReference type="EMBL" id="CP003243">
    <property type="protein sequence ID" value="AFD00436.1"/>
    <property type="molecule type" value="Genomic_DNA"/>
</dbReference>
<evidence type="ECO:0000259" key="1">
    <source>
        <dbReference type="Pfam" id="PF11824"/>
    </source>
</evidence>
<evidence type="ECO:0000313" key="3">
    <source>
        <dbReference type="Proteomes" id="UP000005233"/>
    </source>
</evidence>
<proteinExistence type="predicted"/>
<dbReference type="GeneID" id="11971831"/>
<gene>
    <name evidence="2" type="ordered locus">Mtc_1690</name>
</gene>
<dbReference type="Pfam" id="PF11824">
    <property type="entry name" value="DUF3344"/>
    <property type="match status" value="1"/>
</dbReference>